<keyword evidence="2" id="KW-1185">Reference proteome</keyword>
<evidence type="ECO:0000313" key="2">
    <source>
        <dbReference type="Proteomes" id="UP001430455"/>
    </source>
</evidence>
<name>A0AAW4P869_9EURY</name>
<accession>A0AAW4P869</accession>
<proteinExistence type="predicted"/>
<comment type="caution">
    <text evidence="1">The sequence shown here is derived from an EMBL/GenBank/DDBJ whole genome shotgun (WGS) entry which is preliminary data.</text>
</comment>
<protein>
    <submittedName>
        <fullName evidence="1">DUF1059 domain-containing protein</fullName>
    </submittedName>
</protein>
<dbReference type="InterPro" id="IPR009409">
    <property type="entry name" value="DUF1059"/>
</dbReference>
<sequence>MTHQFGCSACGFMIRSDDDREVIDLVRTHADEKHDMDVSEEDVRNGWEEVEAAADD</sequence>
<reference evidence="1 2" key="1">
    <citation type="submission" date="2021-06" db="EMBL/GenBank/DDBJ databases">
        <title>Halomicroarcula sp. a new haloarchaeum isolated from saline soil.</title>
        <authorList>
            <person name="Duran-Viseras A."/>
            <person name="Sanchez-Porro C."/>
            <person name="Ventosa A."/>
        </authorList>
    </citation>
    <scope>NUCLEOTIDE SEQUENCE [LARGE SCALE GENOMIC DNA]</scope>
    <source>
        <strain evidence="1 2">F27</strain>
    </source>
</reference>
<gene>
    <name evidence="1" type="ORF">EGH23_04165</name>
</gene>
<dbReference type="EMBL" id="RKLT01000001">
    <property type="protein sequence ID" value="MBX0294076.1"/>
    <property type="molecule type" value="Genomic_DNA"/>
</dbReference>
<dbReference type="RefSeq" id="WP_220578752.1">
    <property type="nucleotide sequence ID" value="NZ_RKLT01000001.1"/>
</dbReference>
<dbReference type="AlphaFoldDB" id="A0AAW4P869"/>
<dbReference type="Proteomes" id="UP001430455">
    <property type="component" value="Unassembled WGS sequence"/>
</dbReference>
<dbReference type="Pfam" id="PF06348">
    <property type="entry name" value="DUF1059"/>
    <property type="match status" value="1"/>
</dbReference>
<evidence type="ECO:0000313" key="1">
    <source>
        <dbReference type="EMBL" id="MBX0294076.1"/>
    </source>
</evidence>
<organism evidence="1 2">
    <name type="scientific">Haloarcula nitratireducens</name>
    <dbReference type="NCBI Taxonomy" id="2487749"/>
    <lineage>
        <taxon>Archaea</taxon>
        <taxon>Methanobacteriati</taxon>
        <taxon>Methanobacteriota</taxon>
        <taxon>Stenosarchaea group</taxon>
        <taxon>Halobacteria</taxon>
        <taxon>Halobacteriales</taxon>
        <taxon>Haloarculaceae</taxon>
        <taxon>Haloarcula</taxon>
    </lineage>
</organism>